<dbReference type="InterPro" id="IPR049435">
    <property type="entry name" value="Cas_Cas6_C"/>
</dbReference>
<evidence type="ECO:0000256" key="3">
    <source>
        <dbReference type="ARBA" id="ARBA00023118"/>
    </source>
</evidence>
<keyword evidence="3" id="KW-0051">Antiviral defense</keyword>
<feature type="active site" description="Proton donor" evidence="6">
    <location>
        <position position="41"/>
    </location>
</feature>
<keyword evidence="2" id="KW-0694">RNA-binding</keyword>
<dbReference type="GO" id="GO:0016788">
    <property type="term" value="F:hydrolase activity, acting on ester bonds"/>
    <property type="evidence" value="ECO:0007669"/>
    <property type="project" value="InterPro"/>
</dbReference>
<dbReference type="GO" id="GO:0051607">
    <property type="term" value="P:defense response to virus"/>
    <property type="evidence" value="ECO:0007669"/>
    <property type="project" value="UniProtKB-KW"/>
</dbReference>
<organism evidence="8 9">
    <name type="scientific">Butyricicoccus porcorum</name>
    <dbReference type="NCBI Taxonomy" id="1945634"/>
    <lineage>
        <taxon>Bacteria</taxon>
        <taxon>Bacillati</taxon>
        <taxon>Bacillota</taxon>
        <taxon>Clostridia</taxon>
        <taxon>Eubacteriales</taxon>
        <taxon>Butyricicoccaceae</taxon>
        <taxon>Butyricicoccus</taxon>
    </lineage>
</organism>
<comment type="function">
    <text evidence="4">CRISPR (clustered regularly interspaced short palindromic repeat), is an adaptive immune system that provides protection against mobile genetic elements (viruses, transposable elements and conjugative plasmids). CRISPR clusters contain sequences complementary to antecedent mobile elements and target invading nucleic acids. CRISPR clusters are transcribed and processed into CRISPR RNA (crRNA).</text>
</comment>
<dbReference type="OrthoDB" id="9797488at2"/>
<evidence type="ECO:0000256" key="6">
    <source>
        <dbReference type="PIRSR" id="PIRSR005054-50"/>
    </source>
</evidence>
<evidence type="ECO:0000313" key="9">
    <source>
        <dbReference type="Proteomes" id="UP000194903"/>
    </source>
</evidence>
<comment type="similarity">
    <text evidence="1 4">Belongs to the CRISPR-associated protein Cas6/Cse3/CasE family.</text>
</comment>
<evidence type="ECO:0000259" key="7">
    <source>
        <dbReference type="Pfam" id="PF01881"/>
    </source>
</evidence>
<dbReference type="PANTHER" id="PTHR36984">
    <property type="entry name" value="CRISPR-ASSOCIATED ENDORIBONUCLEASE CAS6 1"/>
    <property type="match status" value="1"/>
</dbReference>
<dbReference type="AlphaFoldDB" id="A0A252F5T9"/>
<dbReference type="Gene3D" id="3.30.70.1890">
    <property type="match status" value="1"/>
</dbReference>
<dbReference type="EMBL" id="NHOC01000003">
    <property type="protein sequence ID" value="OUM21121.1"/>
    <property type="molecule type" value="Genomic_DNA"/>
</dbReference>
<feature type="site" description="Transition state stabilizer" evidence="5">
    <location>
        <position position="54"/>
    </location>
</feature>
<accession>A0A252F5T9</accession>
<dbReference type="PANTHER" id="PTHR36984:SF1">
    <property type="entry name" value="CRISPR-ASSOCIATED ENDORIBONUCLEASE CAS6 1"/>
    <property type="match status" value="1"/>
</dbReference>
<dbReference type="Proteomes" id="UP000194903">
    <property type="component" value="Unassembled WGS sequence"/>
</dbReference>
<protein>
    <recommendedName>
        <fullName evidence="4">CRISPR-associated endoribonuclease</fullName>
    </recommendedName>
</protein>
<feature type="active site" description="Proton acceptor" evidence="6">
    <location>
        <position position="27"/>
    </location>
</feature>
<name>A0A252F5T9_9FIRM</name>
<evidence type="ECO:0000313" key="8">
    <source>
        <dbReference type="EMBL" id="OUM21121.1"/>
    </source>
</evidence>
<dbReference type="RefSeq" id="WP_087017846.1">
    <property type="nucleotide sequence ID" value="NZ_NHOC01000003.1"/>
</dbReference>
<evidence type="ECO:0000256" key="5">
    <source>
        <dbReference type="PIRSR" id="PIRSR005054-1"/>
    </source>
</evidence>
<feature type="domain" description="CRISPR associated protein Cas6 C-terminal" evidence="7">
    <location>
        <begin position="128"/>
        <end position="241"/>
    </location>
</feature>
<keyword evidence="9" id="KW-1185">Reference proteome</keyword>
<dbReference type="GO" id="GO:0003723">
    <property type="term" value="F:RNA binding"/>
    <property type="evidence" value="ECO:0007669"/>
    <property type="project" value="UniProtKB-KW"/>
</dbReference>
<dbReference type="InterPro" id="IPR045747">
    <property type="entry name" value="CRISPR-assoc_prot_Cas6_N_sf"/>
</dbReference>
<evidence type="ECO:0000256" key="1">
    <source>
        <dbReference type="ARBA" id="ARBA00005937"/>
    </source>
</evidence>
<dbReference type="NCBIfam" id="TIGR01877">
    <property type="entry name" value="cas_cas6"/>
    <property type="match status" value="1"/>
</dbReference>
<gene>
    <name evidence="8" type="ORF">CBW42_03550</name>
</gene>
<evidence type="ECO:0000256" key="4">
    <source>
        <dbReference type="PIRNR" id="PIRNR005054"/>
    </source>
</evidence>
<dbReference type="PIRSF" id="PIRSF005054">
    <property type="entry name" value="PF1131"/>
    <property type="match status" value="1"/>
</dbReference>
<dbReference type="CDD" id="cd21140">
    <property type="entry name" value="Cas6_I-like"/>
    <property type="match status" value="1"/>
</dbReference>
<evidence type="ECO:0000256" key="2">
    <source>
        <dbReference type="ARBA" id="ARBA00022884"/>
    </source>
</evidence>
<reference evidence="8 9" key="1">
    <citation type="submission" date="2017-05" db="EMBL/GenBank/DDBJ databases">
        <title>Butyricicoccus porcorum sp. nov. a butyrate-producing bacterium from the swine intestinal tract.</title>
        <authorList>
            <person name="Trachsel J."/>
            <person name="Humphrey S."/>
            <person name="Allen H.K."/>
        </authorList>
    </citation>
    <scope>NUCLEOTIDE SEQUENCE [LARGE SCALE GENOMIC DNA]</scope>
    <source>
        <strain evidence="8">BB10</strain>
    </source>
</reference>
<proteinExistence type="inferred from homology"/>
<dbReference type="Gene3D" id="3.30.70.1900">
    <property type="match status" value="1"/>
</dbReference>
<dbReference type="InterPro" id="IPR010156">
    <property type="entry name" value="CRISPR-assoc_prot_Cas6"/>
</dbReference>
<sequence length="243" mass="27836">MIFRLTFQTNHLKLPMAYQTIVQGFVYRLLSTVPEYSAFLHDNGYTDSRQKHFKMFCFSRLQGKNHKYNKQIEFPYAVSLCLRTADPICSEILQHALVLHNEYQLCGQPIILKRIEQSELEIEEDCHQLKIQMISPMTVYTSTSDGKTHPYNPLDDKFPVLINENFQHKWESAVGSPAPGNIEIYALSVASRDKLVTKIKNIYVTAWGGTYLLKGSPDALKFLYHTGLGSKNSMGFGMFDIVK</sequence>
<dbReference type="Pfam" id="PF01881">
    <property type="entry name" value="Cas_Cas6_C"/>
    <property type="match status" value="1"/>
</dbReference>
<comment type="caution">
    <text evidence="8">The sequence shown here is derived from an EMBL/GenBank/DDBJ whole genome shotgun (WGS) entry which is preliminary data.</text>
</comment>